<dbReference type="GO" id="GO:0008757">
    <property type="term" value="F:S-adenosylmethionine-dependent methyltransferase activity"/>
    <property type="evidence" value="ECO:0007669"/>
    <property type="project" value="InterPro"/>
</dbReference>
<evidence type="ECO:0000256" key="3">
    <source>
        <dbReference type="ARBA" id="ARBA00022679"/>
    </source>
</evidence>
<dbReference type="InterPro" id="IPR008854">
    <property type="entry name" value="TPMT"/>
</dbReference>
<evidence type="ECO:0000256" key="4">
    <source>
        <dbReference type="ARBA" id="ARBA00022691"/>
    </source>
</evidence>
<dbReference type="eggNOG" id="COG0500">
    <property type="taxonomic scope" value="Bacteria"/>
</dbReference>
<keyword evidence="1" id="KW-0597">Phosphoprotein</keyword>
<dbReference type="RefSeq" id="WP_011830984.1">
    <property type="nucleotide sequence ID" value="NC_008825.1"/>
</dbReference>
<organism evidence="5 6">
    <name type="scientific">Methylibium petroleiphilum (strain ATCC BAA-1232 / LMG 22953 / PM1)</name>
    <dbReference type="NCBI Taxonomy" id="420662"/>
    <lineage>
        <taxon>Bacteria</taxon>
        <taxon>Pseudomonadati</taxon>
        <taxon>Pseudomonadota</taxon>
        <taxon>Betaproteobacteria</taxon>
        <taxon>Burkholderiales</taxon>
        <taxon>Sphaerotilaceae</taxon>
        <taxon>Methylibium</taxon>
    </lineage>
</organism>
<dbReference type="KEGG" id="mpt:Mpe_A3410"/>
<gene>
    <name evidence="5" type="ordered locus">Mpe_A3410</name>
</gene>
<dbReference type="SUPFAM" id="SSF53335">
    <property type="entry name" value="S-adenosyl-L-methionine-dependent methyltransferases"/>
    <property type="match status" value="1"/>
</dbReference>
<dbReference type="Proteomes" id="UP000000366">
    <property type="component" value="Chromosome"/>
</dbReference>
<dbReference type="InterPro" id="IPR029063">
    <property type="entry name" value="SAM-dependent_MTases_sf"/>
</dbReference>
<evidence type="ECO:0000256" key="1">
    <source>
        <dbReference type="ARBA" id="ARBA00022553"/>
    </source>
</evidence>
<dbReference type="PANTHER" id="PTHR32183:SF6">
    <property type="entry name" value="CYSTEINE SULFINATE DESULFINASE_CYSTEINE DESULFURASE AND RELATED ENZYMES"/>
    <property type="match status" value="1"/>
</dbReference>
<keyword evidence="6" id="KW-1185">Reference proteome</keyword>
<keyword evidence="4" id="KW-0949">S-adenosyl-L-methionine</keyword>
<dbReference type="HOGENOM" id="CLU_056435_1_2_4"/>
<sequence>MSGPDLNFWQQRFDTGQLPWDRGAPSPQLAAWLGDGSLAPGRIAVPGCGSGHEVVALARGGFSVTAIDYAPGAVRLTQGRLAAAGLAAEVVQADVLTWQPTAPLDAVYEQTCLCALHPDHWVAYAARLHAWLRPGGTLALLAMQALREGAGQGLIEGPPYHVDVNALRALLPGDRWDWPRPPYARVPHPSSTWAELAIVLTRR</sequence>
<keyword evidence="3" id="KW-0808">Transferase</keyword>
<dbReference type="Pfam" id="PF05724">
    <property type="entry name" value="TPMT"/>
    <property type="match status" value="1"/>
</dbReference>
<dbReference type="CDD" id="cd02440">
    <property type="entry name" value="AdoMet_MTases"/>
    <property type="match status" value="1"/>
</dbReference>
<dbReference type="PANTHER" id="PTHR32183">
    <property type="match status" value="1"/>
</dbReference>
<dbReference type="Gene3D" id="3.40.50.150">
    <property type="entry name" value="Vaccinia Virus protein VP39"/>
    <property type="match status" value="1"/>
</dbReference>
<evidence type="ECO:0000256" key="2">
    <source>
        <dbReference type="ARBA" id="ARBA00022603"/>
    </source>
</evidence>
<evidence type="ECO:0000313" key="6">
    <source>
        <dbReference type="Proteomes" id="UP000000366"/>
    </source>
</evidence>
<accession>A2SLC4</accession>
<reference evidence="5 6" key="1">
    <citation type="journal article" date="2007" name="J. Bacteriol.">
        <title>Whole-genome analysis of the methyl tert-butyl ether-degrading beta-proteobacterium Methylibium petroleiphilum PM1.</title>
        <authorList>
            <person name="Kane S.R."/>
            <person name="Chakicherla A.Y."/>
            <person name="Chain P.S.G."/>
            <person name="Schmidt R."/>
            <person name="Shin M.W."/>
            <person name="Legler T.C."/>
            <person name="Scow K.M."/>
            <person name="Larimer F.W."/>
            <person name="Lucas S.M."/>
            <person name="Richardson P.M."/>
            <person name="Hristova K.R."/>
        </authorList>
    </citation>
    <scope>NUCLEOTIDE SEQUENCE [LARGE SCALE GENOMIC DNA]</scope>
    <source>
        <strain evidence="6">ATCC BAA-1232 / LMG 22953 / PM1</strain>
    </source>
</reference>
<dbReference type="AlphaFoldDB" id="A2SLC4"/>
<name>A2SLC4_METPP</name>
<dbReference type="EMBL" id="CP000555">
    <property type="protein sequence ID" value="ABM96363.1"/>
    <property type="molecule type" value="Genomic_DNA"/>
</dbReference>
<keyword evidence="2" id="KW-0489">Methyltransferase</keyword>
<dbReference type="STRING" id="420662.Mpe_A3410"/>
<evidence type="ECO:0008006" key="7">
    <source>
        <dbReference type="Google" id="ProtNLM"/>
    </source>
</evidence>
<dbReference type="PROSITE" id="PS51585">
    <property type="entry name" value="SAM_MT_TPMT"/>
    <property type="match status" value="1"/>
</dbReference>
<proteinExistence type="predicted"/>
<evidence type="ECO:0000313" key="5">
    <source>
        <dbReference type="EMBL" id="ABM96363.1"/>
    </source>
</evidence>
<protein>
    <recommendedName>
        <fullName evidence="7">Thiopurine S-methyltransferase</fullName>
    </recommendedName>
</protein>
<dbReference type="GO" id="GO:0032259">
    <property type="term" value="P:methylation"/>
    <property type="evidence" value="ECO:0007669"/>
    <property type="project" value="UniProtKB-KW"/>
</dbReference>